<evidence type="ECO:0000256" key="3">
    <source>
        <dbReference type="ARBA" id="ARBA00022490"/>
    </source>
</evidence>
<dbReference type="Proteomes" id="UP000094580">
    <property type="component" value="Unassembled WGS sequence"/>
</dbReference>
<name>A0ABX2ZQD7_9BACI</name>
<keyword evidence="4 10" id="KW-0132">Cell division</keyword>
<keyword evidence="11" id="KW-1185">Reference proteome</keyword>
<comment type="caution">
    <text evidence="10">The sequence shown here is derived from an EMBL/GenBank/DDBJ whole genome shotgun (WGS) entry which is preliminary data.</text>
</comment>
<accession>A0ABX2ZQD7</accession>
<dbReference type="PANTHER" id="PTHR34981">
    <property type="entry name" value="CELL DIVISION PROTEIN ZAPA"/>
    <property type="match status" value="1"/>
</dbReference>
<dbReference type="PANTHER" id="PTHR34981:SF1">
    <property type="entry name" value="CELL DIVISION PROTEIN ZAPA"/>
    <property type="match status" value="1"/>
</dbReference>
<evidence type="ECO:0000256" key="8">
    <source>
        <dbReference type="ARBA" id="ARBA00026068"/>
    </source>
</evidence>
<keyword evidence="6" id="KW-0131">Cell cycle</keyword>
<comment type="function">
    <text evidence="7">Activator of cell division through the inhibition of FtsZ GTPase activity, therefore promoting FtsZ assembly into bundles of protofilaments necessary for the formation of the division Z ring. It is recruited early at mid-cell but it is not essential for cell division.</text>
</comment>
<dbReference type="GO" id="GO:0051301">
    <property type="term" value="P:cell division"/>
    <property type="evidence" value="ECO:0007669"/>
    <property type="project" value="UniProtKB-KW"/>
</dbReference>
<dbReference type="InterPro" id="IPR007838">
    <property type="entry name" value="Cell_div_ZapA-like"/>
</dbReference>
<dbReference type="InterPro" id="IPR036192">
    <property type="entry name" value="Cell_div_ZapA-like_sf"/>
</dbReference>
<evidence type="ECO:0000256" key="9">
    <source>
        <dbReference type="ARBA" id="ARBA00033158"/>
    </source>
</evidence>
<evidence type="ECO:0000256" key="7">
    <source>
        <dbReference type="ARBA" id="ARBA00024910"/>
    </source>
</evidence>
<dbReference type="Pfam" id="PF05164">
    <property type="entry name" value="ZapA"/>
    <property type="match status" value="1"/>
</dbReference>
<dbReference type="Gene3D" id="6.10.250.790">
    <property type="match status" value="1"/>
</dbReference>
<comment type="subcellular location">
    <subcellularLocation>
        <location evidence="1">Cytoplasm</location>
    </subcellularLocation>
</comment>
<keyword evidence="3" id="KW-0963">Cytoplasm</keyword>
<evidence type="ECO:0000256" key="6">
    <source>
        <dbReference type="ARBA" id="ARBA00023306"/>
    </source>
</evidence>
<evidence type="ECO:0000313" key="11">
    <source>
        <dbReference type="Proteomes" id="UP000094580"/>
    </source>
</evidence>
<evidence type="ECO:0000256" key="1">
    <source>
        <dbReference type="ARBA" id="ARBA00004496"/>
    </source>
</evidence>
<keyword evidence="5" id="KW-0717">Septation</keyword>
<protein>
    <recommendedName>
        <fullName evidence="2">Cell division protein ZapA</fullName>
    </recommendedName>
    <alternativeName>
        <fullName evidence="9">Z ring-associated protein ZapA</fullName>
    </alternativeName>
</protein>
<dbReference type="NCBIfam" id="NF010724">
    <property type="entry name" value="PRK14126.1"/>
    <property type="match status" value="1"/>
</dbReference>
<reference evidence="10 11" key="1">
    <citation type="submission" date="2016-07" db="EMBL/GenBank/DDBJ databases">
        <authorList>
            <person name="Townsley L."/>
            <person name="Shank E.A."/>
        </authorList>
    </citation>
    <scope>NUCLEOTIDE SEQUENCE [LARGE SCALE GENOMIC DNA]</scope>
    <source>
        <strain evidence="10 11">CH01</strain>
    </source>
</reference>
<evidence type="ECO:0000313" key="10">
    <source>
        <dbReference type="EMBL" id="ODG90687.1"/>
    </source>
</evidence>
<evidence type="ECO:0000256" key="5">
    <source>
        <dbReference type="ARBA" id="ARBA00023210"/>
    </source>
</evidence>
<gene>
    <name evidence="10" type="ORF">BED47_09535</name>
</gene>
<organism evidence="10 11">
    <name type="scientific">Gottfriedia luciferensis</name>
    <dbReference type="NCBI Taxonomy" id="178774"/>
    <lineage>
        <taxon>Bacteria</taxon>
        <taxon>Bacillati</taxon>
        <taxon>Bacillota</taxon>
        <taxon>Bacilli</taxon>
        <taxon>Bacillales</taxon>
        <taxon>Bacillaceae</taxon>
        <taxon>Gottfriedia</taxon>
    </lineage>
</organism>
<proteinExistence type="predicted"/>
<evidence type="ECO:0000256" key="2">
    <source>
        <dbReference type="ARBA" id="ARBA00015195"/>
    </source>
</evidence>
<dbReference type="SUPFAM" id="SSF102829">
    <property type="entry name" value="Cell division protein ZapA-like"/>
    <property type="match status" value="1"/>
</dbReference>
<evidence type="ECO:0000256" key="4">
    <source>
        <dbReference type="ARBA" id="ARBA00022618"/>
    </source>
</evidence>
<dbReference type="EMBL" id="MDKC01000033">
    <property type="protein sequence ID" value="ODG90687.1"/>
    <property type="molecule type" value="Genomic_DNA"/>
</dbReference>
<dbReference type="InterPro" id="IPR053712">
    <property type="entry name" value="Bac_CellDiv_Activator"/>
</dbReference>
<sequence>MKLSNSSSKQKLNVTIYGQHYAITGDESTDHIRHVASIVDDKMKEINKKNPLLDTNKLAVLTAINIVSDYVKLKERAEMLEKLLEKQTKSEQNEND</sequence>
<comment type="subunit">
    <text evidence="8">Homodimer. Interacts with FtsZ.</text>
</comment>